<accession>A0ABV9EIR5</accession>
<comment type="caution">
    <text evidence="2">The sequence shown here is derived from an EMBL/GenBank/DDBJ whole genome shotgun (WGS) entry which is preliminary data.</text>
</comment>
<dbReference type="Proteomes" id="UP001595891">
    <property type="component" value="Unassembled WGS sequence"/>
</dbReference>
<feature type="signal peptide" evidence="1">
    <location>
        <begin position="1"/>
        <end position="28"/>
    </location>
</feature>
<reference evidence="3" key="1">
    <citation type="journal article" date="2019" name="Int. J. Syst. Evol. Microbiol.">
        <title>The Global Catalogue of Microorganisms (GCM) 10K type strain sequencing project: providing services to taxonomists for standard genome sequencing and annotation.</title>
        <authorList>
            <consortium name="The Broad Institute Genomics Platform"/>
            <consortium name="The Broad Institute Genome Sequencing Center for Infectious Disease"/>
            <person name="Wu L."/>
            <person name="Ma J."/>
        </authorList>
    </citation>
    <scope>NUCLEOTIDE SEQUENCE [LARGE SCALE GENOMIC DNA]</scope>
    <source>
        <strain evidence="3">CCUG 49560</strain>
    </source>
</reference>
<name>A0ABV9EIR5_9ACTN</name>
<evidence type="ECO:0000313" key="2">
    <source>
        <dbReference type="EMBL" id="MFC4588391.1"/>
    </source>
</evidence>
<evidence type="ECO:0000313" key="3">
    <source>
        <dbReference type="Proteomes" id="UP001595891"/>
    </source>
</evidence>
<protein>
    <submittedName>
        <fullName evidence="2">Uncharacterized protein</fullName>
    </submittedName>
</protein>
<sequence length="215" mass="23056">MKNLLRLLAVQASAAALVLVAVPVAAHADTPPTDAQLAAAWKTALDTYKFTVTPPPPAPGSGRSRAKGTISIVINAPITHVFPVYSNFKNHLGLHSFLKRIVTHKTGVAGGKTYNNFTAIEDIPFEGAIVTNYTHAQQRIDVKGLRYETDTWSLPSVFTHQKIVFKKLSGNKTQITEQLIFDTDTSLIDVALESGVSSHKATQAGLKAAIESGAL</sequence>
<dbReference type="EMBL" id="JBHSFN010000012">
    <property type="protein sequence ID" value="MFC4588391.1"/>
    <property type="molecule type" value="Genomic_DNA"/>
</dbReference>
<keyword evidence="3" id="KW-1185">Reference proteome</keyword>
<gene>
    <name evidence="2" type="ORF">ACFO8L_20050</name>
</gene>
<keyword evidence="1" id="KW-0732">Signal</keyword>
<proteinExistence type="predicted"/>
<feature type="chain" id="PRO_5046124232" evidence="1">
    <location>
        <begin position="29"/>
        <end position="215"/>
    </location>
</feature>
<dbReference type="RefSeq" id="WP_262843277.1">
    <property type="nucleotide sequence ID" value="NZ_JANZYP010000017.1"/>
</dbReference>
<evidence type="ECO:0000256" key="1">
    <source>
        <dbReference type="SAM" id="SignalP"/>
    </source>
</evidence>
<organism evidence="2 3">
    <name type="scientific">Sphaerisporangium corydalis</name>
    <dbReference type="NCBI Taxonomy" id="1441875"/>
    <lineage>
        <taxon>Bacteria</taxon>
        <taxon>Bacillati</taxon>
        <taxon>Actinomycetota</taxon>
        <taxon>Actinomycetes</taxon>
        <taxon>Streptosporangiales</taxon>
        <taxon>Streptosporangiaceae</taxon>
        <taxon>Sphaerisporangium</taxon>
    </lineage>
</organism>